<organism evidence="8 9">
    <name type="scientific">Basidiobolus meristosporus CBS 931.73</name>
    <dbReference type="NCBI Taxonomy" id="1314790"/>
    <lineage>
        <taxon>Eukaryota</taxon>
        <taxon>Fungi</taxon>
        <taxon>Fungi incertae sedis</taxon>
        <taxon>Zoopagomycota</taxon>
        <taxon>Entomophthoromycotina</taxon>
        <taxon>Basidiobolomycetes</taxon>
        <taxon>Basidiobolales</taxon>
        <taxon>Basidiobolaceae</taxon>
        <taxon>Basidiobolus</taxon>
    </lineage>
</organism>
<dbReference type="GO" id="GO:0006624">
    <property type="term" value="P:vacuolar protein processing"/>
    <property type="evidence" value="ECO:0007669"/>
    <property type="project" value="TreeGrafter"/>
</dbReference>
<dbReference type="GO" id="GO:0005773">
    <property type="term" value="C:vacuole"/>
    <property type="evidence" value="ECO:0007669"/>
    <property type="project" value="GOC"/>
</dbReference>
<comment type="similarity">
    <text evidence="2">Belongs to the TMEM208 family.</text>
</comment>
<keyword evidence="4" id="KW-0256">Endoplasmic reticulum</keyword>
<feature type="transmembrane region" description="Helical" evidence="7">
    <location>
        <begin position="57"/>
        <end position="74"/>
    </location>
</feature>
<gene>
    <name evidence="8" type="ORF">K493DRAFT_342146</name>
</gene>
<dbReference type="InterPro" id="IPR008506">
    <property type="entry name" value="SND2/TMEM208"/>
</dbReference>
<evidence type="ECO:0000313" key="8">
    <source>
        <dbReference type="EMBL" id="ORX82745.1"/>
    </source>
</evidence>
<comment type="subcellular location">
    <subcellularLocation>
        <location evidence="1">Endoplasmic reticulum membrane</location>
        <topology evidence="1">Multi-pass membrane protein</topology>
    </subcellularLocation>
</comment>
<evidence type="ECO:0000256" key="5">
    <source>
        <dbReference type="ARBA" id="ARBA00022989"/>
    </source>
</evidence>
<evidence type="ECO:0000256" key="4">
    <source>
        <dbReference type="ARBA" id="ARBA00022824"/>
    </source>
</evidence>
<dbReference type="Pfam" id="PF05620">
    <property type="entry name" value="TMEM208_SND2"/>
    <property type="match status" value="1"/>
</dbReference>
<protein>
    <submittedName>
        <fullName evidence="8">DUF788-domain-containing protein</fullName>
    </submittedName>
</protein>
<sequence length="155" mass="17671">MNSNSLPNSSVKKSMRKIAGENIETLKTLRLWHLSVNALYIFVEFVIFFLHFGIYDFLLYGTTGGIGLYLYCYLEKKGTPVYSYTGKLKTPGEDLNSGDLNACCFHVLYATWAIQLASIITKYSWYAYLLVPVYSAVKLWPTVIRPYLKPKVAVE</sequence>
<keyword evidence="3 7" id="KW-0812">Transmembrane</keyword>
<evidence type="ECO:0000256" key="6">
    <source>
        <dbReference type="ARBA" id="ARBA00023136"/>
    </source>
</evidence>
<dbReference type="AlphaFoldDB" id="A0A1Y1XAG6"/>
<keyword evidence="9" id="KW-1185">Reference proteome</keyword>
<evidence type="ECO:0000256" key="2">
    <source>
        <dbReference type="ARBA" id="ARBA00009950"/>
    </source>
</evidence>
<comment type="caution">
    <text evidence="8">The sequence shown here is derived from an EMBL/GenBank/DDBJ whole genome shotgun (WGS) entry which is preliminary data.</text>
</comment>
<dbReference type="Proteomes" id="UP000193498">
    <property type="component" value="Unassembled WGS sequence"/>
</dbReference>
<proteinExistence type="inferred from homology"/>
<accession>A0A1Y1XAG6</accession>
<dbReference type="PANTHER" id="PTHR13505">
    <property type="entry name" value="TRANSMEMBRANE PROTEIN 208"/>
    <property type="match status" value="1"/>
</dbReference>
<dbReference type="PANTHER" id="PTHR13505:SF7">
    <property type="entry name" value="TRANSMEMBRANE PROTEIN 208"/>
    <property type="match status" value="1"/>
</dbReference>
<dbReference type="GO" id="GO:0005789">
    <property type="term" value="C:endoplasmic reticulum membrane"/>
    <property type="evidence" value="ECO:0007669"/>
    <property type="project" value="UniProtKB-SubCell"/>
</dbReference>
<evidence type="ECO:0000256" key="1">
    <source>
        <dbReference type="ARBA" id="ARBA00004477"/>
    </source>
</evidence>
<reference evidence="8 9" key="1">
    <citation type="submission" date="2016-07" db="EMBL/GenBank/DDBJ databases">
        <title>Pervasive Adenine N6-methylation of Active Genes in Fungi.</title>
        <authorList>
            <consortium name="DOE Joint Genome Institute"/>
            <person name="Mondo S.J."/>
            <person name="Dannebaum R.O."/>
            <person name="Kuo R.C."/>
            <person name="Labutti K."/>
            <person name="Haridas S."/>
            <person name="Kuo A."/>
            <person name="Salamov A."/>
            <person name="Ahrendt S.R."/>
            <person name="Lipzen A."/>
            <person name="Sullivan W."/>
            <person name="Andreopoulos W.B."/>
            <person name="Clum A."/>
            <person name="Lindquist E."/>
            <person name="Daum C."/>
            <person name="Ramamoorthy G.K."/>
            <person name="Gryganskyi A."/>
            <person name="Culley D."/>
            <person name="Magnuson J.K."/>
            <person name="James T.Y."/>
            <person name="O'Malley M.A."/>
            <person name="Stajich J.E."/>
            <person name="Spatafora J.W."/>
            <person name="Visel A."/>
            <person name="Grigoriev I.V."/>
        </authorList>
    </citation>
    <scope>NUCLEOTIDE SEQUENCE [LARGE SCALE GENOMIC DNA]</scope>
    <source>
        <strain evidence="8 9">CBS 931.73</strain>
    </source>
</reference>
<evidence type="ECO:0000256" key="3">
    <source>
        <dbReference type="ARBA" id="ARBA00022692"/>
    </source>
</evidence>
<dbReference type="STRING" id="1314790.A0A1Y1XAG6"/>
<evidence type="ECO:0000313" key="9">
    <source>
        <dbReference type="Proteomes" id="UP000193498"/>
    </source>
</evidence>
<dbReference type="OrthoDB" id="276296at2759"/>
<keyword evidence="6 7" id="KW-0472">Membrane</keyword>
<dbReference type="EMBL" id="MCFE01000661">
    <property type="protein sequence ID" value="ORX82745.1"/>
    <property type="molecule type" value="Genomic_DNA"/>
</dbReference>
<dbReference type="InParanoid" id="A0A1Y1XAG6"/>
<name>A0A1Y1XAG6_9FUNG</name>
<evidence type="ECO:0000256" key="7">
    <source>
        <dbReference type="SAM" id="Phobius"/>
    </source>
</evidence>
<keyword evidence="5 7" id="KW-1133">Transmembrane helix</keyword>
<feature type="transmembrane region" description="Helical" evidence="7">
    <location>
        <begin position="31"/>
        <end position="51"/>
    </location>
</feature>
<dbReference type="FunCoup" id="A0A1Y1XAG6">
    <property type="interactions" value="6"/>
</dbReference>